<dbReference type="Pfam" id="PF01551">
    <property type="entry name" value="Peptidase_M23"/>
    <property type="match status" value="1"/>
</dbReference>
<proteinExistence type="predicted"/>
<feature type="domain" description="M23ase beta-sheet core" evidence="3">
    <location>
        <begin position="160"/>
        <end position="257"/>
    </location>
</feature>
<gene>
    <name evidence="4" type="ORF">SAMN04488052_101692</name>
</gene>
<dbReference type="FunFam" id="2.70.70.10:FF:000006">
    <property type="entry name" value="M23 family peptidase"/>
    <property type="match status" value="1"/>
</dbReference>
<dbReference type="PANTHER" id="PTHR21666:SF289">
    <property type="entry name" value="L-ALA--D-GLU ENDOPEPTIDASE"/>
    <property type="match status" value="1"/>
</dbReference>
<evidence type="ECO:0000259" key="3">
    <source>
        <dbReference type="Pfam" id="PF01551"/>
    </source>
</evidence>
<organism evidence="4 5">
    <name type="scientific">Aquisalimonas asiatica</name>
    <dbReference type="NCBI Taxonomy" id="406100"/>
    <lineage>
        <taxon>Bacteria</taxon>
        <taxon>Pseudomonadati</taxon>
        <taxon>Pseudomonadota</taxon>
        <taxon>Gammaproteobacteria</taxon>
        <taxon>Chromatiales</taxon>
        <taxon>Ectothiorhodospiraceae</taxon>
        <taxon>Aquisalimonas</taxon>
    </lineage>
</organism>
<keyword evidence="2" id="KW-0472">Membrane</keyword>
<dbReference type="OrthoDB" id="9805070at2"/>
<sequence length="313" mass="35283">MRQKFTVTITDFRGSRQYSLHQLARTFALIFALGLVLILSVGAGVIVWLQSEVGALEDRRDSALQEYARLQEVNGALMETVEQKNSQLDVVTSELGEIESLIGLQPEGDADIGLRLDTASHTALERTTFLQNVPSGFPMRNRGITSEYGWRTHPVRGDRRFHPGIDLRAPIGTPVMTTADGVIEYAGYHQDSGFGNLIIVNHNFGFRTYYAHLDDFEVEPGDFVRKGEVIASSGESGVTAGPHLHYEVWHIQRRLNPEPFLDWSLSDYETIFEEKSRVKWDALLDAVRMRLNAPVHRLTMRESNVQESIEALE</sequence>
<dbReference type="InterPro" id="IPR016047">
    <property type="entry name" value="M23ase_b-sheet_dom"/>
</dbReference>
<keyword evidence="5" id="KW-1185">Reference proteome</keyword>
<evidence type="ECO:0000313" key="4">
    <source>
        <dbReference type="EMBL" id="SEO55927.1"/>
    </source>
</evidence>
<dbReference type="SUPFAM" id="SSF51261">
    <property type="entry name" value="Duplicated hybrid motif"/>
    <property type="match status" value="1"/>
</dbReference>
<feature type="transmembrane region" description="Helical" evidence="2">
    <location>
        <begin position="26"/>
        <end position="49"/>
    </location>
</feature>
<keyword evidence="2" id="KW-0812">Transmembrane</keyword>
<dbReference type="Gene3D" id="2.70.70.10">
    <property type="entry name" value="Glucose Permease (Domain IIA)"/>
    <property type="match status" value="1"/>
</dbReference>
<dbReference type="InterPro" id="IPR011055">
    <property type="entry name" value="Dup_hybrid_motif"/>
</dbReference>
<dbReference type="STRING" id="406100.SAMN04488052_101692"/>
<dbReference type="PANTHER" id="PTHR21666">
    <property type="entry name" value="PEPTIDASE-RELATED"/>
    <property type="match status" value="1"/>
</dbReference>
<dbReference type="RefSeq" id="WP_091639927.1">
    <property type="nucleotide sequence ID" value="NZ_FOEG01000001.1"/>
</dbReference>
<evidence type="ECO:0000256" key="2">
    <source>
        <dbReference type="SAM" id="Phobius"/>
    </source>
</evidence>
<evidence type="ECO:0000313" key="5">
    <source>
        <dbReference type="Proteomes" id="UP000199657"/>
    </source>
</evidence>
<dbReference type="Proteomes" id="UP000199657">
    <property type="component" value="Unassembled WGS sequence"/>
</dbReference>
<keyword evidence="1" id="KW-0732">Signal</keyword>
<keyword evidence="4" id="KW-0378">Hydrolase</keyword>
<dbReference type="GO" id="GO:0004222">
    <property type="term" value="F:metalloendopeptidase activity"/>
    <property type="evidence" value="ECO:0007669"/>
    <property type="project" value="TreeGrafter"/>
</dbReference>
<dbReference type="CDD" id="cd12797">
    <property type="entry name" value="M23_peptidase"/>
    <property type="match status" value="1"/>
</dbReference>
<dbReference type="InterPro" id="IPR050570">
    <property type="entry name" value="Cell_wall_metabolism_enzyme"/>
</dbReference>
<dbReference type="EMBL" id="FOEG01000001">
    <property type="protein sequence ID" value="SEO55927.1"/>
    <property type="molecule type" value="Genomic_DNA"/>
</dbReference>
<accession>A0A1H8QPM8</accession>
<name>A0A1H8QPM8_9GAMM</name>
<dbReference type="AlphaFoldDB" id="A0A1H8QPM8"/>
<protein>
    <submittedName>
        <fullName evidence="4">Murein DD-endopeptidase MepM and murein hydrolase activator NlpD, contain LysM domain</fullName>
    </submittedName>
</protein>
<evidence type="ECO:0000256" key="1">
    <source>
        <dbReference type="ARBA" id="ARBA00022729"/>
    </source>
</evidence>
<reference evidence="4 5" key="1">
    <citation type="submission" date="2016-10" db="EMBL/GenBank/DDBJ databases">
        <authorList>
            <person name="de Groot N.N."/>
        </authorList>
    </citation>
    <scope>NUCLEOTIDE SEQUENCE [LARGE SCALE GENOMIC DNA]</scope>
    <source>
        <strain evidence="4 5">CGMCC 1.6291</strain>
    </source>
</reference>
<keyword evidence="2" id="KW-1133">Transmembrane helix</keyword>